<evidence type="ECO:0000313" key="4">
    <source>
        <dbReference type="EMBL" id="KAL3800617.1"/>
    </source>
</evidence>
<evidence type="ECO:0000259" key="3">
    <source>
        <dbReference type="PROSITE" id="PS50106"/>
    </source>
</evidence>
<keyword evidence="2" id="KW-0472">Membrane</keyword>
<dbReference type="AlphaFoldDB" id="A0ABD3QKG1"/>
<feature type="region of interest" description="Disordered" evidence="1">
    <location>
        <begin position="93"/>
        <end position="112"/>
    </location>
</feature>
<feature type="transmembrane region" description="Helical" evidence="2">
    <location>
        <begin position="199"/>
        <end position="220"/>
    </location>
</feature>
<feature type="compositionally biased region" description="Basic and acidic residues" evidence="1">
    <location>
        <begin position="102"/>
        <end position="112"/>
    </location>
</feature>
<dbReference type="SMART" id="SM00228">
    <property type="entry name" value="PDZ"/>
    <property type="match status" value="1"/>
</dbReference>
<accession>A0ABD3QKG1</accession>
<evidence type="ECO:0000256" key="2">
    <source>
        <dbReference type="SAM" id="Phobius"/>
    </source>
</evidence>
<reference evidence="4 5" key="1">
    <citation type="journal article" date="2020" name="G3 (Bethesda)">
        <title>Improved Reference Genome for Cyclotella cryptica CCMP332, a Model for Cell Wall Morphogenesis, Salinity Adaptation, and Lipid Production in Diatoms (Bacillariophyta).</title>
        <authorList>
            <person name="Roberts W.R."/>
            <person name="Downey K.M."/>
            <person name="Ruck E.C."/>
            <person name="Traller J.C."/>
            <person name="Alverson A.J."/>
        </authorList>
    </citation>
    <scope>NUCLEOTIDE SEQUENCE [LARGE SCALE GENOMIC DNA]</scope>
    <source>
        <strain evidence="4 5">CCMP332</strain>
    </source>
</reference>
<evidence type="ECO:0000256" key="1">
    <source>
        <dbReference type="SAM" id="MobiDB-lite"/>
    </source>
</evidence>
<dbReference type="PROSITE" id="PS50106">
    <property type="entry name" value="PDZ"/>
    <property type="match status" value="1"/>
</dbReference>
<name>A0ABD3QKG1_9STRA</name>
<keyword evidence="5" id="KW-1185">Reference proteome</keyword>
<dbReference type="Proteomes" id="UP001516023">
    <property type="component" value="Unassembled WGS sequence"/>
</dbReference>
<comment type="caution">
    <text evidence="4">The sequence shown here is derived from an EMBL/GenBank/DDBJ whole genome shotgun (WGS) entry which is preliminary data.</text>
</comment>
<protein>
    <recommendedName>
        <fullName evidence="3">PDZ domain-containing protein</fullName>
    </recommendedName>
</protein>
<keyword evidence="2" id="KW-0812">Transmembrane</keyword>
<organism evidence="4 5">
    <name type="scientific">Cyclotella cryptica</name>
    <dbReference type="NCBI Taxonomy" id="29204"/>
    <lineage>
        <taxon>Eukaryota</taxon>
        <taxon>Sar</taxon>
        <taxon>Stramenopiles</taxon>
        <taxon>Ochrophyta</taxon>
        <taxon>Bacillariophyta</taxon>
        <taxon>Coscinodiscophyceae</taxon>
        <taxon>Thalassiosirophycidae</taxon>
        <taxon>Stephanodiscales</taxon>
        <taxon>Stephanodiscaceae</taxon>
        <taxon>Cyclotella</taxon>
    </lineage>
</organism>
<dbReference type="EMBL" id="JABMIG020000031">
    <property type="protein sequence ID" value="KAL3800617.1"/>
    <property type="molecule type" value="Genomic_DNA"/>
</dbReference>
<feature type="domain" description="PDZ" evidence="3">
    <location>
        <begin position="4"/>
        <end position="85"/>
    </location>
</feature>
<dbReference type="Pfam" id="PF00595">
    <property type="entry name" value="PDZ"/>
    <property type="match status" value="1"/>
</dbReference>
<feature type="region of interest" description="Disordered" evidence="1">
    <location>
        <begin position="225"/>
        <end position="252"/>
    </location>
</feature>
<dbReference type="Gene3D" id="2.30.42.10">
    <property type="match status" value="1"/>
</dbReference>
<proteinExistence type="predicted"/>
<feature type="non-terminal residue" evidence="4">
    <location>
        <position position="346"/>
    </location>
</feature>
<sequence length="346" mass="37888">MTSEITVTAPPGRLGIHLHDDSTDPNFNTIITQVSLDSPLVQTVFPGDRMVEINGVHVQNFDAMEIFNLLQDEFSYEKVIVVARNDGNNLEDHPNHHSFGHRNNEGHHHRVEEHEQKCSIVHDSIGHGGQEAHCKSRAINAGEVHSRQVLHQSHTSHSIHPESYDTTIETGVHDTEARILELQHKEDPRKRWWKSTPQILVIITFGALLVLAGIVTGTVLQQQSKKSSVSDISAGEEVGGHTPSEVSSPNAPKTIYGASSTGSKNMSSNIMSNEETYDMDNPNDIESTNTSLFDPVTVSQDQAPANDECSSATVLSFLGDPVQTIHGSTLGATQDVNMCDTKLDTK</sequence>
<keyword evidence="2" id="KW-1133">Transmembrane helix</keyword>
<evidence type="ECO:0000313" key="5">
    <source>
        <dbReference type="Proteomes" id="UP001516023"/>
    </source>
</evidence>
<dbReference type="InterPro" id="IPR001478">
    <property type="entry name" value="PDZ"/>
</dbReference>
<gene>
    <name evidence="4" type="ORF">HJC23_006079</name>
</gene>
<dbReference type="SUPFAM" id="SSF50156">
    <property type="entry name" value="PDZ domain-like"/>
    <property type="match status" value="1"/>
</dbReference>
<dbReference type="InterPro" id="IPR036034">
    <property type="entry name" value="PDZ_sf"/>
</dbReference>